<comment type="subunit">
    <text evidence="12">Homooctamer.</text>
</comment>
<comment type="similarity">
    <text evidence="2 13">Belongs to the ALAD family.</text>
</comment>
<evidence type="ECO:0000256" key="7">
    <source>
        <dbReference type="ARBA" id="ARBA00023244"/>
    </source>
</evidence>
<dbReference type="InterPro" id="IPR001731">
    <property type="entry name" value="ALAD"/>
</dbReference>
<evidence type="ECO:0000256" key="12">
    <source>
        <dbReference type="RuleBase" id="RU000515"/>
    </source>
</evidence>
<comment type="pathway">
    <text evidence="1">Porphyrin-containing compound metabolism; protoporphyrin-IX biosynthesis; coproporphyrinogen-III from 5-aminolevulinate: step 1/4.</text>
</comment>
<feature type="binding site" evidence="11">
    <location>
        <position position="245"/>
    </location>
    <ligand>
        <name>Mg(2+)</name>
        <dbReference type="ChEBI" id="CHEBI:18420"/>
    </ligand>
</feature>
<evidence type="ECO:0000256" key="4">
    <source>
        <dbReference type="ARBA" id="ARBA00020771"/>
    </source>
</evidence>
<feature type="binding site" evidence="10">
    <location>
        <position position="217"/>
    </location>
    <ligand>
        <name>5-aminolevulinate</name>
        <dbReference type="ChEBI" id="CHEBI:356416"/>
        <label>1</label>
    </ligand>
</feature>
<reference evidence="15" key="1">
    <citation type="submission" date="2016-04" db="EMBL/GenBank/DDBJ databases">
        <authorList>
            <person name="Shah S.A."/>
            <person name="Garrett R.A."/>
        </authorList>
    </citation>
    <scope>NUCLEOTIDE SEQUENCE [LARGE SCALE GENOMIC DNA]</scope>
    <source>
        <strain evidence="15">ATCC 35091 / DSM 1616 / JCM 8930 / NBRC 15331 / P1</strain>
    </source>
</reference>
<keyword evidence="7 12" id="KW-0627">Porphyrin biosynthesis</keyword>
<feature type="active site" description="Schiff-base intermediate with substrate" evidence="9">
    <location>
        <position position="207"/>
    </location>
</feature>
<evidence type="ECO:0000256" key="9">
    <source>
        <dbReference type="PIRSR" id="PIRSR001415-1"/>
    </source>
</evidence>
<accession>A0A157SX37</accession>
<keyword evidence="5" id="KW-0350">Heme biosynthesis</keyword>
<name>A0A157SX37_SACSO</name>
<evidence type="ECO:0000256" key="2">
    <source>
        <dbReference type="ARBA" id="ARBA00008055"/>
    </source>
</evidence>
<evidence type="ECO:0000256" key="1">
    <source>
        <dbReference type="ARBA" id="ARBA00004694"/>
    </source>
</evidence>
<feature type="active site" description="Schiff-base intermediate with substrate" evidence="9">
    <location>
        <position position="260"/>
    </location>
</feature>
<dbReference type="EMBL" id="LT549890">
    <property type="protein sequence ID" value="SAI83722.1"/>
    <property type="molecule type" value="Genomic_DNA"/>
</dbReference>
<feature type="binding site" evidence="10">
    <location>
        <position position="326"/>
    </location>
    <ligand>
        <name>5-aminolevulinate</name>
        <dbReference type="ChEBI" id="CHEBI:356416"/>
        <label>2</label>
    </ligand>
</feature>
<dbReference type="SMART" id="SM01004">
    <property type="entry name" value="ALAD"/>
    <property type="match status" value="1"/>
</dbReference>
<dbReference type="InterPro" id="IPR013785">
    <property type="entry name" value="Aldolase_TIM"/>
</dbReference>
<dbReference type="InterPro" id="IPR030656">
    <property type="entry name" value="ALAD_AS"/>
</dbReference>
<protein>
    <recommendedName>
        <fullName evidence="4 12">Delta-aminolevulinic acid dehydratase</fullName>
        <ecNumber evidence="3 12">4.2.1.24</ecNumber>
    </recommendedName>
</protein>
<gene>
    <name evidence="14" type="ORF">SSOP1_0168</name>
</gene>
<sequence>MIFLKMVTFPVLRPRRLRKSKLVRDLVSETSISQNDLVLPVFIKENINEPEQIASMPGIYRYPPNDKLINYLQDSYENGIRSVILFGIPSYKDDIASSAYDKNGIIQRAVRIIKDSFKDKIIVITDECTDEYMANGHCGLVKYTNGCYVVDNDESLKIHAKIALSQAEAGADVIAPSSMMDGVVRAIRDALDSAGYIDTLILSYSVKYASVMYGPFRDAAYSKPAFGDRRGYQMDPRNAFEAIKEARLDIEEGADILMVKPAHTYLDVIRLVKDHFPEYPLAAYHVSGEYSMIKAAAINGWIDEKTAVLEITTAIKRAGADLIITYYANDIARWIKDGVPF</sequence>
<evidence type="ECO:0000256" key="3">
    <source>
        <dbReference type="ARBA" id="ARBA00012053"/>
    </source>
</evidence>
<dbReference type="GO" id="GO:0008270">
    <property type="term" value="F:zinc ion binding"/>
    <property type="evidence" value="ECO:0007669"/>
    <property type="project" value="TreeGrafter"/>
</dbReference>
<dbReference type="GO" id="GO:0006782">
    <property type="term" value="P:protoporphyrinogen IX biosynthetic process"/>
    <property type="evidence" value="ECO:0007669"/>
    <property type="project" value="UniProtKB-UniPathway"/>
</dbReference>
<dbReference type="EC" id="4.2.1.24" evidence="3 12"/>
<dbReference type="GO" id="GO:0004655">
    <property type="term" value="F:porphobilinogen synthase activity"/>
    <property type="evidence" value="ECO:0007669"/>
    <property type="project" value="UniProtKB-EC"/>
</dbReference>
<dbReference type="PROSITE" id="PS00169">
    <property type="entry name" value="D_ALA_DEHYDRATASE"/>
    <property type="match status" value="1"/>
</dbReference>
<comment type="catalytic activity">
    <reaction evidence="8 12">
        <text>2 5-aminolevulinate = porphobilinogen + 2 H2O + H(+)</text>
        <dbReference type="Rhea" id="RHEA:24064"/>
        <dbReference type="ChEBI" id="CHEBI:15377"/>
        <dbReference type="ChEBI" id="CHEBI:15378"/>
        <dbReference type="ChEBI" id="CHEBI:58126"/>
        <dbReference type="ChEBI" id="CHEBI:356416"/>
        <dbReference type="EC" id="4.2.1.24"/>
    </reaction>
</comment>
<dbReference type="SUPFAM" id="SSF51569">
    <property type="entry name" value="Aldolase"/>
    <property type="match status" value="1"/>
</dbReference>
<evidence type="ECO:0000256" key="11">
    <source>
        <dbReference type="PIRSR" id="PIRSR001415-5"/>
    </source>
</evidence>
<dbReference type="PIRSF" id="PIRSF001415">
    <property type="entry name" value="Porphbilin_synth"/>
    <property type="match status" value="1"/>
</dbReference>
<dbReference type="PANTHER" id="PTHR11458">
    <property type="entry name" value="DELTA-AMINOLEVULINIC ACID DEHYDRATASE"/>
    <property type="match status" value="1"/>
</dbReference>
<dbReference type="NCBIfam" id="NF006762">
    <property type="entry name" value="PRK09283.1"/>
    <property type="match status" value="1"/>
</dbReference>
<dbReference type="PANTHER" id="PTHR11458:SF0">
    <property type="entry name" value="DELTA-AMINOLEVULINIC ACID DEHYDRATASE"/>
    <property type="match status" value="1"/>
</dbReference>
<dbReference type="AlphaFoldDB" id="A0A157SX37"/>
<evidence type="ECO:0000256" key="8">
    <source>
        <dbReference type="ARBA" id="ARBA00047651"/>
    </source>
</evidence>
<feature type="binding site" evidence="10">
    <location>
        <position position="229"/>
    </location>
    <ligand>
        <name>5-aminolevulinate</name>
        <dbReference type="ChEBI" id="CHEBI:356416"/>
        <label>1</label>
    </ligand>
</feature>
<dbReference type="GO" id="GO:0005829">
    <property type="term" value="C:cytosol"/>
    <property type="evidence" value="ECO:0007669"/>
    <property type="project" value="TreeGrafter"/>
</dbReference>
<dbReference type="PRINTS" id="PR00144">
    <property type="entry name" value="DALDHYDRTASE"/>
</dbReference>
<evidence type="ECO:0000313" key="14">
    <source>
        <dbReference type="EMBL" id="SAI83722.1"/>
    </source>
</evidence>
<dbReference type="Gene3D" id="3.20.20.70">
    <property type="entry name" value="Aldolase class I"/>
    <property type="match status" value="1"/>
</dbReference>
<evidence type="ECO:0000256" key="10">
    <source>
        <dbReference type="PIRSR" id="PIRSR001415-2"/>
    </source>
</evidence>
<keyword evidence="6 12" id="KW-0456">Lyase</keyword>
<dbReference type="Pfam" id="PF00490">
    <property type="entry name" value="ALAD"/>
    <property type="match status" value="1"/>
</dbReference>
<evidence type="ECO:0000313" key="15">
    <source>
        <dbReference type="Proteomes" id="UP000076770"/>
    </source>
</evidence>
<evidence type="ECO:0000256" key="5">
    <source>
        <dbReference type="ARBA" id="ARBA00023133"/>
    </source>
</evidence>
<organism evidence="14 15">
    <name type="scientific">Saccharolobus solfataricus</name>
    <name type="common">Sulfolobus solfataricus</name>
    <dbReference type="NCBI Taxonomy" id="2287"/>
    <lineage>
        <taxon>Archaea</taxon>
        <taxon>Thermoproteota</taxon>
        <taxon>Thermoprotei</taxon>
        <taxon>Sulfolobales</taxon>
        <taxon>Sulfolobaceae</taxon>
        <taxon>Saccharolobus</taxon>
    </lineage>
</organism>
<dbReference type="PATRIC" id="fig|2287.9.peg.180"/>
<keyword evidence="11" id="KW-0460">Magnesium</keyword>
<evidence type="ECO:0000256" key="6">
    <source>
        <dbReference type="ARBA" id="ARBA00023239"/>
    </source>
</evidence>
<feature type="binding site" evidence="10">
    <location>
        <position position="287"/>
    </location>
    <ligand>
        <name>5-aminolevulinate</name>
        <dbReference type="ChEBI" id="CHEBI:356416"/>
        <label>2</label>
    </ligand>
</feature>
<dbReference type="FunFam" id="3.20.20.70:FF:000019">
    <property type="entry name" value="Delta-aminolevulinic acid dehydratase"/>
    <property type="match status" value="1"/>
</dbReference>
<dbReference type="UniPathway" id="UPA00251">
    <property type="reaction ID" value="UER00318"/>
</dbReference>
<dbReference type="Proteomes" id="UP000076770">
    <property type="component" value="Chromosome i"/>
</dbReference>
<dbReference type="CDD" id="cd00384">
    <property type="entry name" value="ALAD_PBGS"/>
    <property type="match status" value="1"/>
</dbReference>
<keyword evidence="11" id="KW-0479">Metal-binding</keyword>
<proteinExistence type="inferred from homology"/>
<evidence type="ECO:0000256" key="13">
    <source>
        <dbReference type="RuleBase" id="RU004161"/>
    </source>
</evidence>